<evidence type="ECO:0000313" key="6">
    <source>
        <dbReference type="EMBL" id="QHI35400.1"/>
    </source>
</evidence>
<dbReference type="FunFam" id="3.30.300.30:FF:000010">
    <property type="entry name" value="Enterobactin synthetase component F"/>
    <property type="match status" value="1"/>
</dbReference>
<dbReference type="PANTHER" id="PTHR45527">
    <property type="entry name" value="NONRIBOSOMAL PEPTIDE SYNTHETASE"/>
    <property type="match status" value="1"/>
</dbReference>
<dbReference type="EMBL" id="CP019288">
    <property type="protein sequence ID" value="QHI35400.1"/>
    <property type="molecule type" value="Genomic_DNA"/>
</dbReference>
<dbReference type="RefSeq" id="WP_160128143.1">
    <property type="nucleotide sequence ID" value="NZ_CP019288.1"/>
</dbReference>
<comment type="cofactor">
    <cofactor evidence="1">
        <name>pantetheine 4'-phosphate</name>
        <dbReference type="ChEBI" id="CHEBI:47942"/>
    </cofactor>
</comment>
<evidence type="ECO:0000256" key="2">
    <source>
        <dbReference type="ARBA" id="ARBA00006432"/>
    </source>
</evidence>
<dbReference type="Proteomes" id="UP000464657">
    <property type="component" value="Chromosome"/>
</dbReference>
<dbReference type="KEGG" id="kan:IMCC3317_07460"/>
<dbReference type="GO" id="GO:0005737">
    <property type="term" value="C:cytoplasm"/>
    <property type="evidence" value="ECO:0007669"/>
    <property type="project" value="TreeGrafter"/>
</dbReference>
<dbReference type="SUPFAM" id="SSF56801">
    <property type="entry name" value="Acetyl-CoA synthetase-like"/>
    <property type="match status" value="1"/>
</dbReference>
<sequence>MKTIEELKNNMTLNDTKANVLENSSLIDLFTAQVEKTPTHIAIKADEVTYTYAALDELSNKLAQYLIREHKIAPNTIVAIKLDRNEWLLIAMLAVLKAGATYLPIEIKSAPEREQFILEDAKVAVLLCSSELLSETNFTGKICTVDSDFDATKYTNETINKIDSNEQNAYIIYTSGSTGTPKGAIISHKSLINYLLWGKDYYLNGLEEVSFGLFTSIAFDLTVTSQFLPLISGGTLTMYPSSYDIISTLKAYINTKQTCIKLTPAHIAVLDTLNLKSTQLKVAIVGGDVLHQSHVDILLNINPNMKIYNEYGPTEATVGCVVYEVVSGQDIIIGKPIQNTQVYVLDENYLIVPKGVTGELCISGIGLAKGYFNNPELTKQKFIDNPFIKNQKLYKTGDLVKWVDKENLHFIGRTDDQVKIRGYRIELGEVEQQIIQKEHVKEVAVLVHEAEDGEKQLIAYITSAIGEDITDIRNFLLEKVPDYMVPSVFIQIENFPLTINGKIDKKKLIKTEGKTLSNTIAYVAPRNEIEEKLAVLWQEVLKQETIGIHDDFLSLGGQSIVAIKLITRIHREFEILLELKDVFRERTIEKLSDYMETIIMLEKQQNTNENETGQKLIF</sequence>
<evidence type="ECO:0000256" key="4">
    <source>
        <dbReference type="ARBA" id="ARBA00022553"/>
    </source>
</evidence>
<dbReference type="PROSITE" id="PS00455">
    <property type="entry name" value="AMP_BINDING"/>
    <property type="match status" value="1"/>
</dbReference>
<dbReference type="Pfam" id="PF00550">
    <property type="entry name" value="PP-binding"/>
    <property type="match status" value="1"/>
</dbReference>
<dbReference type="GO" id="GO:0043041">
    <property type="term" value="P:amino acid activation for nonribosomal peptide biosynthetic process"/>
    <property type="evidence" value="ECO:0007669"/>
    <property type="project" value="TreeGrafter"/>
</dbReference>
<dbReference type="GO" id="GO:0044550">
    <property type="term" value="P:secondary metabolite biosynthetic process"/>
    <property type="evidence" value="ECO:0007669"/>
    <property type="project" value="TreeGrafter"/>
</dbReference>
<reference evidence="6 7" key="1">
    <citation type="journal article" date="2013" name="Int. J. Syst. Evol. Microbiol.">
        <title>Kordia antarctica sp. nov., isolated from Antarctic seawater.</title>
        <authorList>
            <person name="Baek K."/>
            <person name="Choi A."/>
            <person name="Kang I."/>
            <person name="Lee K."/>
            <person name="Cho J.C."/>
        </authorList>
    </citation>
    <scope>NUCLEOTIDE SEQUENCE [LARGE SCALE GENOMIC DNA]</scope>
    <source>
        <strain evidence="6 7">IMCC3317</strain>
    </source>
</reference>
<dbReference type="Gene3D" id="2.30.38.10">
    <property type="entry name" value="Luciferase, Domain 3"/>
    <property type="match status" value="1"/>
</dbReference>
<dbReference type="Pfam" id="PF13193">
    <property type="entry name" value="AMP-binding_C"/>
    <property type="match status" value="1"/>
</dbReference>
<dbReference type="Gene3D" id="1.10.1200.10">
    <property type="entry name" value="ACP-like"/>
    <property type="match status" value="1"/>
</dbReference>
<dbReference type="Gene3D" id="3.30.300.30">
    <property type="match status" value="1"/>
</dbReference>
<dbReference type="InterPro" id="IPR045851">
    <property type="entry name" value="AMP-bd_C_sf"/>
</dbReference>
<dbReference type="FunFam" id="1.10.1200.10:FF:000005">
    <property type="entry name" value="Nonribosomal peptide synthetase 1"/>
    <property type="match status" value="1"/>
</dbReference>
<dbReference type="NCBIfam" id="TIGR01733">
    <property type="entry name" value="AA-adenyl-dom"/>
    <property type="match status" value="1"/>
</dbReference>
<dbReference type="Gene3D" id="3.40.50.980">
    <property type="match status" value="2"/>
</dbReference>
<comment type="similarity">
    <text evidence="2">Belongs to the ATP-dependent AMP-binding enzyme family.</text>
</comment>
<evidence type="ECO:0000313" key="7">
    <source>
        <dbReference type="Proteomes" id="UP000464657"/>
    </source>
</evidence>
<dbReference type="AlphaFoldDB" id="A0A7L4ZFY4"/>
<dbReference type="InterPro" id="IPR010071">
    <property type="entry name" value="AA_adenyl_dom"/>
</dbReference>
<dbReference type="InterPro" id="IPR025110">
    <property type="entry name" value="AMP-bd_C"/>
</dbReference>
<dbReference type="OrthoDB" id="9765680at2"/>
<keyword evidence="3" id="KW-0596">Phosphopantetheine</keyword>
<feature type="domain" description="Carrier" evidence="5">
    <location>
        <begin position="524"/>
        <end position="599"/>
    </location>
</feature>
<evidence type="ECO:0000256" key="3">
    <source>
        <dbReference type="ARBA" id="ARBA00022450"/>
    </source>
</evidence>
<accession>A0A7L4ZFY4</accession>
<protein>
    <submittedName>
        <fullName evidence="6">Tyrocidine synthase 3</fullName>
    </submittedName>
</protein>
<name>A0A7L4ZFY4_9FLAO</name>
<dbReference type="GO" id="GO:0031177">
    <property type="term" value="F:phosphopantetheine binding"/>
    <property type="evidence" value="ECO:0007669"/>
    <property type="project" value="TreeGrafter"/>
</dbReference>
<evidence type="ECO:0000256" key="1">
    <source>
        <dbReference type="ARBA" id="ARBA00001957"/>
    </source>
</evidence>
<organism evidence="6 7">
    <name type="scientific">Kordia antarctica</name>
    <dbReference type="NCBI Taxonomy" id="1218801"/>
    <lineage>
        <taxon>Bacteria</taxon>
        <taxon>Pseudomonadati</taxon>
        <taxon>Bacteroidota</taxon>
        <taxon>Flavobacteriia</taxon>
        <taxon>Flavobacteriales</taxon>
        <taxon>Flavobacteriaceae</taxon>
        <taxon>Kordia</taxon>
    </lineage>
</organism>
<evidence type="ECO:0000259" key="5">
    <source>
        <dbReference type="PROSITE" id="PS50075"/>
    </source>
</evidence>
<dbReference type="InterPro" id="IPR020845">
    <property type="entry name" value="AMP-binding_CS"/>
</dbReference>
<dbReference type="InterPro" id="IPR009081">
    <property type="entry name" value="PP-bd_ACP"/>
</dbReference>
<keyword evidence="7" id="KW-1185">Reference proteome</keyword>
<dbReference type="SUPFAM" id="SSF47336">
    <property type="entry name" value="ACP-like"/>
    <property type="match status" value="1"/>
</dbReference>
<dbReference type="PROSITE" id="PS50075">
    <property type="entry name" value="CARRIER"/>
    <property type="match status" value="1"/>
</dbReference>
<dbReference type="InterPro" id="IPR036736">
    <property type="entry name" value="ACP-like_sf"/>
</dbReference>
<dbReference type="PANTHER" id="PTHR45527:SF1">
    <property type="entry name" value="FATTY ACID SYNTHASE"/>
    <property type="match status" value="1"/>
</dbReference>
<proteinExistence type="inferred from homology"/>
<dbReference type="FunFam" id="3.40.50.980:FF:000001">
    <property type="entry name" value="Non-ribosomal peptide synthetase"/>
    <property type="match status" value="1"/>
</dbReference>
<dbReference type="InterPro" id="IPR000873">
    <property type="entry name" value="AMP-dep_synth/lig_dom"/>
</dbReference>
<dbReference type="Pfam" id="PF00501">
    <property type="entry name" value="AMP-binding"/>
    <property type="match status" value="1"/>
</dbReference>
<dbReference type="CDD" id="cd05930">
    <property type="entry name" value="A_NRPS"/>
    <property type="match status" value="1"/>
</dbReference>
<keyword evidence="4" id="KW-0597">Phosphoprotein</keyword>
<gene>
    <name evidence="6" type="primary">tycC_2</name>
    <name evidence="6" type="ORF">IMCC3317_07460</name>
</gene>